<dbReference type="InterPro" id="IPR032264">
    <property type="entry name" value="MenD_middle"/>
</dbReference>
<dbReference type="SFLD" id="SFLDS00001">
    <property type="entry name" value="Enolase"/>
    <property type="match status" value="1"/>
</dbReference>
<dbReference type="SUPFAM" id="SSF52518">
    <property type="entry name" value="Thiamin diphosphate-binding fold (THDP-binding)"/>
    <property type="match status" value="2"/>
</dbReference>
<dbReference type="InterPro" id="IPR011766">
    <property type="entry name" value="TPP_enzyme_TPP-bd"/>
</dbReference>
<keyword evidence="7" id="KW-0456">Lyase</keyword>
<dbReference type="Gene3D" id="3.40.50.970">
    <property type="match status" value="2"/>
</dbReference>
<dbReference type="Gene3D" id="3.20.20.120">
    <property type="entry name" value="Enolase-like C-terminal domain"/>
    <property type="match status" value="1"/>
</dbReference>
<dbReference type="InterPro" id="IPR000073">
    <property type="entry name" value="AB_hydrolase_1"/>
</dbReference>
<evidence type="ECO:0000256" key="1">
    <source>
        <dbReference type="ARBA" id="ARBA00022428"/>
    </source>
</evidence>
<dbReference type="GO" id="GO:0016787">
    <property type="term" value="F:hydrolase activity"/>
    <property type="evidence" value="ECO:0007669"/>
    <property type="project" value="UniProtKB-ARBA"/>
</dbReference>
<dbReference type="SUPFAM" id="SSF53474">
    <property type="entry name" value="alpha/beta-Hydrolases"/>
    <property type="match status" value="1"/>
</dbReference>
<sequence length="1787" mass="199023">MPVWMGSHSHENLNPFLIHAHSNFLNLIPKTLAPHQQSLHSSPETMIKLNPSHTPSLSSPFPLQFPTHTSLSLTPISNFNFPRLPLLRPCQKPKSKIIRSSVKETELLEDEDVELLVETCITRTLPPALTLEHGLQMIKDAVDELKSNPPRFNSGMYRFQVAVPPSAKALNWFCCQPESLGVFPQFFLSKEKDDPTFRSLSLSGVRGVFGIGTAVLFKGSSSCASAEWSSIKRYLSLDSTLVRAYGFIDFDFEIESSSMKHTKGSFYLFIPEIELDELEGISNLAATLVWDDSSLCTFEEAVQSYELALYQKEISSSCQFSVRLSHTLAIANNMCQLDHVNEMCLSFRNYPNINTLWASLIIEECSRLGLTYFCIAPGSRSSPLAIAASTHPHMTCISCFDERSLAFHAVGYARGSHKPAVVITSSGTAVSNLLPAVVEASQDFVPLLLLTADRPPELHDAGANQAINQVNHFGPFARFFYGLPAPTDSILARMVLTTLDSAVYWATSSPYGPVHINCPFREPLDNSPRQWMLSCLKGLDFWMSSAQPFTKYFQVQYSYACNGTHSQVADVLEVIQGAKQGLLLIGAIHREDDIWAALLLAKHLSWPVVADILSGLRLRKYLTYLDIEKNFLFIDHLDHSLLSNSVRGWAHADVIVQIGSRITSKRISQMLEDCFPCSYIIVENHPSRHDPSHIVTHRIQSTIVQFADCMLKAHIPQISSKWCGFLQAVDKMVAWEISFLIHSEYSLTEPYVAHVIPEALHGDSAVFLGNSMPIRDVDMYGCSWAGCTNNIAVTVSAGLPCHWIQVAGNRGASGIDGLLSTAVGFAVGSNKRSDTPWTRRDTFRTCVRWIEEALTVGEEIGKERKRSREIEKEIDGDRERERDRGTRGDREREKEIEEKGKEKPNLLRSIQETEVICLIGDVSFLHDTNGLALLKQRLRRKPMTILVINNHGGAIFSLLPIADRTERRVLDQYFYTSHNVSIQNLCAAHGVKHVQVQTKMELQNALLTSQQGEIDWIIEIESSIDANATFHSKLRQFACQTADNALSLVSRLSISDYKLDGFFLVEICKMEYSLYRIQLCAPPTSTSVYYDPRSYYREGFIVVLSLEDGSVGFGEVAPLEIHEENLIDVEEQLRFLIHAVQAAKISYLLPLLKGSFSSWIWNSLGILPGSIFPSVRCGLEMAILNAIAAREGSSLLNILHRETATQEELSERSSTVQICALLDSNGTPKDVADIAAALVGEGFTAIKLKVARRPDPIEDAMVIQEVRKKVGHQINLRADANRKWTYEEAVLFGSSVMNCGLQYIEEPVQDEEDIIKFCEETGLPVALDETIENIQENPLEMLAKFTHSGVVAVVSGSLFSYVIKPSVVGGFENAALIARWAQQQGKMSVVSATFESSLGLSAYVQFSYYLELQKADICMAMNKEPSPSIAHGLGTYRWLKEDITAEPLNICRNPCSGFIEASVDDAGCLLGKFQVNKKAILRNFTGEEVHSYQLTVNSYGFSFFINVREIGPSNENNVLVFLHGFLGTGEDWIPIMKAISGSARCIAVDLPGHGGSKMQNYGIREASQERSLSIEVVADILQKLIQNSTPGKVTLVGYSMGARIALYMALRCTSKVEGAVIVSGNPGLKDVSVRKIRRAKDDSGACSLITHGLELFLDAWYAGELWNSLRDHPHFKQIVASRLQQVDIHTLAKVLSDSSIGRQLPLWEDLRHCKVPLLLVVGEKDDKFKRIAKEMFREVDHGARSIDDREEICEIVEVPSCGHAVHLENPLPLINAIRRFLKKSKRV</sequence>
<dbReference type="CDD" id="cd07037">
    <property type="entry name" value="TPP_PYR_MenD"/>
    <property type="match status" value="1"/>
</dbReference>
<feature type="domain" description="Mandelate racemase/muconate lactonizing enzyme C-terminal" evidence="9">
    <location>
        <begin position="1228"/>
        <end position="1324"/>
    </location>
</feature>
<dbReference type="Proteomes" id="UP000593564">
    <property type="component" value="Unassembled WGS sequence"/>
</dbReference>
<dbReference type="PROSITE" id="PS00909">
    <property type="entry name" value="MR_MLE_2"/>
    <property type="match status" value="1"/>
</dbReference>
<organism evidence="10 11">
    <name type="scientific">Camellia sinensis</name>
    <name type="common">Tea plant</name>
    <name type="synonym">Thea sinensis</name>
    <dbReference type="NCBI Taxonomy" id="4442"/>
    <lineage>
        <taxon>Eukaryota</taxon>
        <taxon>Viridiplantae</taxon>
        <taxon>Streptophyta</taxon>
        <taxon>Embryophyta</taxon>
        <taxon>Tracheophyta</taxon>
        <taxon>Spermatophyta</taxon>
        <taxon>Magnoliopsida</taxon>
        <taxon>eudicotyledons</taxon>
        <taxon>Gunneridae</taxon>
        <taxon>Pentapetalae</taxon>
        <taxon>asterids</taxon>
        <taxon>Ericales</taxon>
        <taxon>Theaceae</taxon>
        <taxon>Camellia</taxon>
    </lineage>
</organism>
<dbReference type="SUPFAM" id="SSF54826">
    <property type="entry name" value="Enolase N-terminal domain-like"/>
    <property type="match status" value="1"/>
</dbReference>
<dbReference type="SFLD" id="SFLDF00009">
    <property type="entry name" value="o-succinylbenzoate_synthase"/>
    <property type="match status" value="1"/>
</dbReference>
<dbReference type="SMART" id="SM00922">
    <property type="entry name" value="MR_MLE"/>
    <property type="match status" value="1"/>
</dbReference>
<keyword evidence="6" id="KW-0464">Manganese</keyword>
<evidence type="ECO:0000313" key="10">
    <source>
        <dbReference type="EMBL" id="KAF5940174.1"/>
    </source>
</evidence>
<dbReference type="GO" id="GO:0070205">
    <property type="term" value="F:2-succinyl-6-hydroxy-2,4-cyclohexadiene-1-carboxylate synthase activity"/>
    <property type="evidence" value="ECO:0007669"/>
    <property type="project" value="InterPro"/>
</dbReference>
<keyword evidence="4" id="KW-0460">Magnesium</keyword>
<dbReference type="InterPro" id="IPR036849">
    <property type="entry name" value="Enolase-like_C_sf"/>
</dbReference>
<evidence type="ECO:0000256" key="8">
    <source>
        <dbReference type="SAM" id="MobiDB-lite"/>
    </source>
</evidence>
<dbReference type="HAMAP" id="MF_01660">
    <property type="entry name" value="MenH"/>
    <property type="match status" value="1"/>
</dbReference>
<dbReference type="Pfam" id="PF16582">
    <property type="entry name" value="TPP_enzyme_M_2"/>
    <property type="match status" value="1"/>
</dbReference>
<reference evidence="11" key="1">
    <citation type="journal article" date="2020" name="Nat. Commun.">
        <title>Genome assembly of wild tea tree DASZ reveals pedigree and selection history of tea varieties.</title>
        <authorList>
            <person name="Zhang W."/>
            <person name="Zhang Y."/>
            <person name="Qiu H."/>
            <person name="Guo Y."/>
            <person name="Wan H."/>
            <person name="Zhang X."/>
            <person name="Scossa F."/>
            <person name="Alseekh S."/>
            <person name="Zhang Q."/>
            <person name="Wang P."/>
            <person name="Xu L."/>
            <person name="Schmidt M.H."/>
            <person name="Jia X."/>
            <person name="Li D."/>
            <person name="Zhu A."/>
            <person name="Guo F."/>
            <person name="Chen W."/>
            <person name="Ni D."/>
            <person name="Usadel B."/>
            <person name="Fernie A.R."/>
            <person name="Wen W."/>
        </authorList>
    </citation>
    <scope>NUCLEOTIDE SEQUENCE [LARGE SCALE GENOMIC DNA]</scope>
    <source>
        <strain evidence="11">cv. G240</strain>
    </source>
</reference>
<evidence type="ECO:0000256" key="7">
    <source>
        <dbReference type="ARBA" id="ARBA00023239"/>
    </source>
</evidence>
<name>A0A7J7GL78_CAMSI</name>
<dbReference type="Pfam" id="PF12697">
    <property type="entry name" value="Abhydrolase_6"/>
    <property type="match status" value="1"/>
</dbReference>
<dbReference type="NCBIfam" id="TIGR01927">
    <property type="entry name" value="menC_gam_Gplu"/>
    <property type="match status" value="1"/>
</dbReference>
<dbReference type="InterPro" id="IPR012001">
    <property type="entry name" value="Thiamin_PyroP_enz_TPP-bd_dom"/>
</dbReference>
<dbReference type="InterPro" id="IPR004433">
    <property type="entry name" value="MenaQ_synth_MenD"/>
</dbReference>
<feature type="region of interest" description="Disordered" evidence="8">
    <location>
        <begin position="874"/>
        <end position="900"/>
    </location>
</feature>
<dbReference type="HAMAP" id="MF_01659">
    <property type="entry name" value="MenD"/>
    <property type="match status" value="1"/>
</dbReference>
<dbReference type="SFLD" id="SFLDG00180">
    <property type="entry name" value="muconate_cycloisomerase"/>
    <property type="match status" value="1"/>
</dbReference>
<dbReference type="Gene3D" id="3.30.390.10">
    <property type="entry name" value="Enolase-like, N-terminal domain"/>
    <property type="match status" value="1"/>
</dbReference>
<comment type="caution">
    <text evidence="10">The sequence shown here is derived from an EMBL/GenBank/DDBJ whole genome shotgun (WGS) entry which is preliminary data.</text>
</comment>
<protein>
    <recommendedName>
        <fullName evidence="9">Mandelate racemase/muconate lactonizing enzyme C-terminal domain-containing protein</fullName>
    </recommendedName>
</protein>
<reference evidence="10 11" key="2">
    <citation type="submission" date="2020-07" db="EMBL/GenBank/DDBJ databases">
        <title>Genome assembly of wild tea tree DASZ reveals pedigree and selection history of tea varieties.</title>
        <authorList>
            <person name="Zhang W."/>
        </authorList>
    </citation>
    <scope>NUCLEOTIDE SEQUENCE [LARGE SCALE GENOMIC DNA]</scope>
    <source>
        <strain evidence="11">cv. G240</strain>
        <tissue evidence="10">Leaf</tissue>
    </source>
</reference>
<dbReference type="Gene3D" id="3.40.50.1220">
    <property type="entry name" value="TPP-binding domain"/>
    <property type="match status" value="1"/>
</dbReference>
<dbReference type="InterPro" id="IPR029058">
    <property type="entry name" value="AB_hydrolase_fold"/>
</dbReference>
<dbReference type="SUPFAM" id="SSF51604">
    <property type="entry name" value="Enolase C-terminal domain-like"/>
    <property type="match status" value="1"/>
</dbReference>
<evidence type="ECO:0000256" key="4">
    <source>
        <dbReference type="ARBA" id="ARBA00022842"/>
    </source>
</evidence>
<accession>A0A7J7GL78</accession>
<dbReference type="Pfam" id="PF13378">
    <property type="entry name" value="MR_MLE_C"/>
    <property type="match status" value="1"/>
</dbReference>
<dbReference type="Pfam" id="PF02776">
    <property type="entry name" value="TPP_enzyme_N"/>
    <property type="match status" value="1"/>
</dbReference>
<keyword evidence="11" id="KW-1185">Reference proteome</keyword>
<dbReference type="CDD" id="cd02009">
    <property type="entry name" value="TPP_SHCHC_synthase"/>
    <property type="match status" value="1"/>
</dbReference>
<evidence type="ECO:0000259" key="9">
    <source>
        <dbReference type="SMART" id="SM00922"/>
    </source>
</evidence>
<dbReference type="InterPro" id="IPR029061">
    <property type="entry name" value="THDP-binding"/>
</dbReference>
<keyword evidence="1" id="KW-0474">Menaquinone biosynthesis</keyword>
<dbReference type="PANTHER" id="PTHR42916:SF1">
    <property type="entry name" value="PROTEIN PHYLLO, CHLOROPLASTIC"/>
    <property type="match status" value="1"/>
</dbReference>
<dbReference type="GO" id="GO:0030976">
    <property type="term" value="F:thiamine pyrophosphate binding"/>
    <property type="evidence" value="ECO:0007669"/>
    <property type="project" value="InterPro"/>
</dbReference>
<evidence type="ECO:0000256" key="5">
    <source>
        <dbReference type="ARBA" id="ARBA00023052"/>
    </source>
</evidence>
<dbReference type="GO" id="GO:0009063">
    <property type="term" value="P:amino acid catabolic process"/>
    <property type="evidence" value="ECO:0007669"/>
    <property type="project" value="InterPro"/>
</dbReference>
<keyword evidence="2" id="KW-0808">Transferase</keyword>
<dbReference type="EMBL" id="JACBKZ010000010">
    <property type="protein sequence ID" value="KAF5940174.1"/>
    <property type="molecule type" value="Genomic_DNA"/>
</dbReference>
<proteinExistence type="inferred from homology"/>
<dbReference type="GO" id="GO:0070204">
    <property type="term" value="F:2-succinyl-5-enolpyruvyl-6-hydroxy-3-cyclohexene-1-carboxylic-acid synthase activity"/>
    <property type="evidence" value="ECO:0007669"/>
    <property type="project" value="InterPro"/>
</dbReference>
<keyword evidence="3" id="KW-0479">Metal-binding</keyword>
<dbReference type="Gene3D" id="3.40.50.1820">
    <property type="entry name" value="alpha/beta hydrolase"/>
    <property type="match status" value="1"/>
</dbReference>
<evidence type="ECO:0000256" key="3">
    <source>
        <dbReference type="ARBA" id="ARBA00022723"/>
    </source>
</evidence>
<dbReference type="InterPro" id="IPR029035">
    <property type="entry name" value="DHS-like_NAD/FAD-binding_dom"/>
</dbReference>
<dbReference type="NCBIfam" id="TIGR00173">
    <property type="entry name" value="menD"/>
    <property type="match status" value="1"/>
</dbReference>
<dbReference type="SUPFAM" id="SSF52467">
    <property type="entry name" value="DHS-like NAD/FAD-binding domain"/>
    <property type="match status" value="1"/>
</dbReference>
<gene>
    <name evidence="10" type="ORF">HYC85_021341</name>
</gene>
<dbReference type="InterPro" id="IPR022485">
    <property type="entry name" value="SHCHC_synthase_MenH"/>
</dbReference>
<dbReference type="InterPro" id="IPR018110">
    <property type="entry name" value="Mandel_Rmase/mucon_lact_enz_CS"/>
</dbReference>
<evidence type="ECO:0000313" key="11">
    <source>
        <dbReference type="Proteomes" id="UP000593564"/>
    </source>
</evidence>
<evidence type="ECO:0000256" key="2">
    <source>
        <dbReference type="ARBA" id="ARBA00022679"/>
    </source>
</evidence>
<dbReference type="GO" id="GO:0046872">
    <property type="term" value="F:metal ion binding"/>
    <property type="evidence" value="ECO:0007669"/>
    <property type="project" value="UniProtKB-KW"/>
</dbReference>
<dbReference type="InterPro" id="IPR029065">
    <property type="entry name" value="Enolase_C-like"/>
</dbReference>
<dbReference type="PANTHER" id="PTHR42916">
    <property type="entry name" value="2-SUCCINYL-5-ENOLPYRUVYL-6-HYDROXY-3-CYCLOHEXENE-1-CARBOXYLATE SYNTHASE"/>
    <property type="match status" value="1"/>
</dbReference>
<dbReference type="InterPro" id="IPR013342">
    <property type="entry name" value="Mandelate_racemase_C"/>
</dbReference>
<keyword evidence="5" id="KW-0786">Thiamine pyrophosphate</keyword>
<dbReference type="Pfam" id="PF02775">
    <property type="entry name" value="TPP_enzyme_C"/>
    <property type="match status" value="1"/>
</dbReference>
<dbReference type="InterPro" id="IPR029017">
    <property type="entry name" value="Enolase-like_N"/>
</dbReference>
<evidence type="ECO:0000256" key="6">
    <source>
        <dbReference type="ARBA" id="ARBA00023211"/>
    </source>
</evidence>
<dbReference type="GO" id="GO:0009234">
    <property type="term" value="P:menaquinone biosynthetic process"/>
    <property type="evidence" value="ECO:0007669"/>
    <property type="project" value="UniProtKB-KW"/>
</dbReference>